<dbReference type="GO" id="GO:0015205">
    <property type="term" value="F:nucleobase transmembrane transporter activity"/>
    <property type="evidence" value="ECO:0007669"/>
    <property type="project" value="TreeGrafter"/>
</dbReference>
<feature type="transmembrane region" description="Helical" evidence="6">
    <location>
        <begin position="396"/>
        <end position="416"/>
    </location>
</feature>
<evidence type="ECO:0000256" key="3">
    <source>
        <dbReference type="ARBA" id="ARBA00022692"/>
    </source>
</evidence>
<feature type="transmembrane region" description="Helical" evidence="6">
    <location>
        <begin position="277"/>
        <end position="298"/>
    </location>
</feature>
<evidence type="ECO:0000256" key="4">
    <source>
        <dbReference type="ARBA" id="ARBA00022989"/>
    </source>
</evidence>
<dbReference type="PANTHER" id="PTHR30618">
    <property type="entry name" value="NCS1 FAMILY PURINE/PYRIMIDINE TRANSPORTER"/>
    <property type="match status" value="1"/>
</dbReference>
<dbReference type="InterPro" id="IPR001248">
    <property type="entry name" value="Pur-cyt_permease"/>
</dbReference>
<gene>
    <name evidence="7" type="ORF">BDV29DRAFT_200348</name>
</gene>
<feature type="transmembrane region" description="Helical" evidence="6">
    <location>
        <begin position="165"/>
        <end position="185"/>
    </location>
</feature>
<keyword evidence="5 6" id="KW-0472">Membrane</keyword>
<evidence type="ECO:0000256" key="1">
    <source>
        <dbReference type="ARBA" id="ARBA00004141"/>
    </source>
</evidence>
<keyword evidence="8" id="KW-1185">Reference proteome</keyword>
<evidence type="ECO:0000256" key="2">
    <source>
        <dbReference type="ARBA" id="ARBA00008974"/>
    </source>
</evidence>
<dbReference type="PANTHER" id="PTHR30618:SF0">
    <property type="entry name" value="PURINE-URACIL PERMEASE NCS1"/>
    <property type="match status" value="1"/>
</dbReference>
<dbReference type="AlphaFoldDB" id="A0A5N5X698"/>
<feature type="transmembrane region" description="Helical" evidence="6">
    <location>
        <begin position="327"/>
        <end position="350"/>
    </location>
</feature>
<evidence type="ECO:0000256" key="5">
    <source>
        <dbReference type="ARBA" id="ARBA00023136"/>
    </source>
</evidence>
<comment type="similarity">
    <text evidence="2">Belongs to the purine-cytosine permease (2.A.39) family.</text>
</comment>
<accession>A0A5N5X698</accession>
<dbReference type="InterPro" id="IPR045225">
    <property type="entry name" value="Uracil/uridine/allantoin_perm"/>
</dbReference>
<dbReference type="EMBL" id="ML732183">
    <property type="protein sequence ID" value="KAB8076263.1"/>
    <property type="molecule type" value="Genomic_DNA"/>
</dbReference>
<reference evidence="7 8" key="1">
    <citation type="submission" date="2019-04" db="EMBL/GenBank/DDBJ databases">
        <title>Friends and foes A comparative genomics study of 23 Aspergillus species from section Flavi.</title>
        <authorList>
            <consortium name="DOE Joint Genome Institute"/>
            <person name="Kjaerbolling I."/>
            <person name="Vesth T."/>
            <person name="Frisvad J.C."/>
            <person name="Nybo J.L."/>
            <person name="Theobald S."/>
            <person name="Kildgaard S."/>
            <person name="Isbrandt T."/>
            <person name="Kuo A."/>
            <person name="Sato A."/>
            <person name="Lyhne E.K."/>
            <person name="Kogle M.E."/>
            <person name="Wiebenga A."/>
            <person name="Kun R.S."/>
            <person name="Lubbers R.J."/>
            <person name="Makela M.R."/>
            <person name="Barry K."/>
            <person name="Chovatia M."/>
            <person name="Clum A."/>
            <person name="Daum C."/>
            <person name="Haridas S."/>
            <person name="He G."/>
            <person name="LaButti K."/>
            <person name="Lipzen A."/>
            <person name="Mondo S."/>
            <person name="Riley R."/>
            <person name="Salamov A."/>
            <person name="Simmons B.A."/>
            <person name="Magnuson J.K."/>
            <person name="Henrissat B."/>
            <person name="Mortensen U.H."/>
            <person name="Larsen T.O."/>
            <person name="Devries R.P."/>
            <person name="Grigoriev I.V."/>
            <person name="Machida M."/>
            <person name="Baker S.E."/>
            <person name="Andersen M.R."/>
        </authorList>
    </citation>
    <scope>NUCLEOTIDE SEQUENCE [LARGE SCALE GENOMIC DNA]</scope>
    <source>
        <strain evidence="7 8">CBS 151.66</strain>
    </source>
</reference>
<protein>
    <submittedName>
        <fullName evidence="7">Permease for cytosine/purines, uracil, thiamine, allantoin-domain-containing protein</fullName>
    </submittedName>
</protein>
<name>A0A5N5X698_9EURO</name>
<dbReference type="OrthoDB" id="2018619at2759"/>
<sequence>MSRLFKRVRESIKLKPVEGEMESSQWVNEDLLPTPPEKQTWRWWNYVTFYWSISFTNWTLGSTMIGIGLNWWQAILVIFLSQSISSVAMAFNSRAASVYHIGFPCVARSVFGMWGSYYFVGARAVMAVIWYGVQMYFGAQYMYNILRAIFGHHFTDIPNSLPQSAGITTSLMLAFLLCWLVHLPFCYFRPYQLRKFFWFKTIVSLPSMFGLFIWAMVNTNGHVGGLYSSSSRSASSTAWLILAGINSGMGNTANMITNQPDFARWAHNRNAAVWTQLAVNPIAVTLSASLGILSTNAINVKYGTDIWNQWDMMNLILDKYWAPKTRFAIFLCAFAWLVQILGTNIAANMISFGSDAAMLLPSYINMRRGQFLAQSLAWVVCPWKILASAAKFQTFLSGYGLFMASVVAIMLSDYFYLTKGNVFISSLYTCNRGNENYYYHCGWNLQAVAAYVIGIALPFPGFCGELGANVSAAAAHIMDLAWILSFTASFIVYFIMCSIWPTQNMRYVKEKGYTFEQVAPDGACYEPGLEKDEVIVHVGPRQEAA</sequence>
<feature type="transmembrane region" description="Helical" evidence="6">
    <location>
        <begin position="437"/>
        <end position="460"/>
    </location>
</feature>
<feature type="transmembrane region" description="Helical" evidence="6">
    <location>
        <begin position="480"/>
        <end position="501"/>
    </location>
</feature>
<dbReference type="GO" id="GO:0005886">
    <property type="term" value="C:plasma membrane"/>
    <property type="evidence" value="ECO:0007669"/>
    <property type="project" value="TreeGrafter"/>
</dbReference>
<dbReference type="Pfam" id="PF02133">
    <property type="entry name" value="Transp_cyt_pur"/>
    <property type="match status" value="1"/>
</dbReference>
<organism evidence="7 8">
    <name type="scientific">Aspergillus leporis</name>
    <dbReference type="NCBI Taxonomy" id="41062"/>
    <lineage>
        <taxon>Eukaryota</taxon>
        <taxon>Fungi</taxon>
        <taxon>Dikarya</taxon>
        <taxon>Ascomycota</taxon>
        <taxon>Pezizomycotina</taxon>
        <taxon>Eurotiomycetes</taxon>
        <taxon>Eurotiomycetidae</taxon>
        <taxon>Eurotiales</taxon>
        <taxon>Aspergillaceae</taxon>
        <taxon>Aspergillus</taxon>
        <taxon>Aspergillus subgen. Circumdati</taxon>
    </lineage>
</organism>
<dbReference type="Proteomes" id="UP000326565">
    <property type="component" value="Unassembled WGS sequence"/>
</dbReference>
<proteinExistence type="inferred from homology"/>
<evidence type="ECO:0000313" key="7">
    <source>
        <dbReference type="EMBL" id="KAB8076263.1"/>
    </source>
</evidence>
<evidence type="ECO:0000313" key="8">
    <source>
        <dbReference type="Proteomes" id="UP000326565"/>
    </source>
</evidence>
<feature type="transmembrane region" description="Helical" evidence="6">
    <location>
        <begin position="197"/>
        <end position="217"/>
    </location>
</feature>
<feature type="transmembrane region" description="Helical" evidence="6">
    <location>
        <begin position="43"/>
        <end position="65"/>
    </location>
</feature>
<keyword evidence="4 6" id="KW-1133">Transmembrane helix</keyword>
<keyword evidence="3 6" id="KW-0812">Transmembrane</keyword>
<dbReference type="Gene3D" id="1.10.4160.10">
    <property type="entry name" value="Hydantoin permease"/>
    <property type="match status" value="1"/>
</dbReference>
<evidence type="ECO:0000256" key="6">
    <source>
        <dbReference type="SAM" id="Phobius"/>
    </source>
</evidence>
<comment type="subcellular location">
    <subcellularLocation>
        <location evidence="1">Membrane</location>
        <topology evidence="1">Multi-pass membrane protein</topology>
    </subcellularLocation>
</comment>